<dbReference type="PANTHER" id="PTHR22946:SF9">
    <property type="entry name" value="POLYKETIDE TRANSFERASE AF380"/>
    <property type="match status" value="1"/>
</dbReference>
<dbReference type="InterPro" id="IPR050261">
    <property type="entry name" value="FrsA_esterase"/>
</dbReference>
<reference evidence="3 4" key="1">
    <citation type="submission" date="2018-03" db="EMBL/GenBank/DDBJ databases">
        <title>Genomic Encyclopedia of Type Strains, Phase III (KMG-III): the genomes of soil and plant-associated and newly described type strains.</title>
        <authorList>
            <person name="Whitman W."/>
        </authorList>
    </citation>
    <scope>NUCLEOTIDE SEQUENCE [LARGE SCALE GENOMIC DNA]</scope>
    <source>
        <strain evidence="3 4">CGMCC 1.07653</strain>
    </source>
</reference>
<protein>
    <recommendedName>
        <fullName evidence="2">Xaa-Pro dipeptidyl-peptidase-like domain-containing protein</fullName>
    </recommendedName>
</protein>
<evidence type="ECO:0000259" key="2">
    <source>
        <dbReference type="Pfam" id="PF02129"/>
    </source>
</evidence>
<dbReference type="EMBL" id="PYAV01000004">
    <property type="protein sequence ID" value="PSL48454.1"/>
    <property type="molecule type" value="Genomic_DNA"/>
</dbReference>
<comment type="caution">
    <text evidence="3">The sequence shown here is derived from an EMBL/GenBank/DDBJ whole genome shotgun (WGS) entry which is preliminary data.</text>
</comment>
<dbReference type="InterPro" id="IPR000383">
    <property type="entry name" value="Xaa-Pro-like_dom"/>
</dbReference>
<dbReference type="Proteomes" id="UP000242310">
    <property type="component" value="Unassembled WGS sequence"/>
</dbReference>
<dbReference type="AlphaFoldDB" id="A0A2P8HQJ3"/>
<dbReference type="Pfam" id="PF02129">
    <property type="entry name" value="Peptidase_S15"/>
    <property type="match status" value="1"/>
</dbReference>
<keyword evidence="4" id="KW-1185">Reference proteome</keyword>
<sequence length="307" mass="34594">MREENVQFYSEGHKLQATIYYPDEMTPGEKYPAIVPNSGYQGFNEFYPRMFAKTCTDAGYICLGFDYRGFAESEGMKGHVILDEQVADIYNAVTFISAQNEVDEDRVALIGWGMGASNVIREAANDTRVKAVGALNGFYDGERWLRAIHTYPQFVELCEMVEADRTERVLTGESKKEDPFIHYPLDPATADYVKNELEAIDGFGNLTTLQFTESILRTNAEVEALELEDTPVFVGHGKDNLLHPVEEALSLYEVLPGPAKLSIIDGKHNDFMYQEHPVYTALMEELLSFFAEALADEKTVTAHSRLR</sequence>
<evidence type="ECO:0000256" key="1">
    <source>
        <dbReference type="ARBA" id="ARBA00022801"/>
    </source>
</evidence>
<name>A0A2P8HQJ3_9BACI</name>
<organism evidence="3 4">
    <name type="scientific">Salsuginibacillus halophilus</name>
    <dbReference type="NCBI Taxonomy" id="517424"/>
    <lineage>
        <taxon>Bacteria</taxon>
        <taxon>Bacillati</taxon>
        <taxon>Bacillota</taxon>
        <taxon>Bacilli</taxon>
        <taxon>Bacillales</taxon>
        <taxon>Bacillaceae</taxon>
        <taxon>Salsuginibacillus</taxon>
    </lineage>
</organism>
<dbReference type="RefSeq" id="WP_106588027.1">
    <property type="nucleotide sequence ID" value="NZ_PYAV01000004.1"/>
</dbReference>
<keyword evidence="1" id="KW-0378">Hydrolase</keyword>
<dbReference type="OrthoDB" id="9805123at2"/>
<dbReference type="SUPFAM" id="SSF53474">
    <property type="entry name" value="alpha/beta-Hydrolases"/>
    <property type="match status" value="1"/>
</dbReference>
<dbReference type="InterPro" id="IPR029058">
    <property type="entry name" value="AB_hydrolase_fold"/>
</dbReference>
<accession>A0A2P8HQJ3</accession>
<dbReference type="PANTHER" id="PTHR22946">
    <property type="entry name" value="DIENELACTONE HYDROLASE DOMAIN-CONTAINING PROTEIN-RELATED"/>
    <property type="match status" value="1"/>
</dbReference>
<dbReference type="Gene3D" id="1.10.10.800">
    <property type="match status" value="1"/>
</dbReference>
<dbReference type="Gene3D" id="3.40.50.1820">
    <property type="entry name" value="alpha/beta hydrolase"/>
    <property type="match status" value="1"/>
</dbReference>
<evidence type="ECO:0000313" key="3">
    <source>
        <dbReference type="EMBL" id="PSL48454.1"/>
    </source>
</evidence>
<evidence type="ECO:0000313" key="4">
    <source>
        <dbReference type="Proteomes" id="UP000242310"/>
    </source>
</evidence>
<feature type="domain" description="Xaa-Pro dipeptidyl-peptidase-like" evidence="2">
    <location>
        <begin position="12"/>
        <end position="268"/>
    </location>
</feature>
<proteinExistence type="predicted"/>
<dbReference type="GO" id="GO:0052689">
    <property type="term" value="F:carboxylic ester hydrolase activity"/>
    <property type="evidence" value="ECO:0007669"/>
    <property type="project" value="UniProtKB-ARBA"/>
</dbReference>
<gene>
    <name evidence="3" type="ORF">B0H94_10454</name>
</gene>